<evidence type="ECO:0000259" key="2">
    <source>
        <dbReference type="Pfam" id="PF12770"/>
    </source>
</evidence>
<evidence type="ECO:0000313" key="3">
    <source>
        <dbReference type="EMBL" id="NEB14016.1"/>
    </source>
</evidence>
<evidence type="ECO:0000256" key="1">
    <source>
        <dbReference type="SAM" id="MobiDB-lite"/>
    </source>
</evidence>
<accession>A0A7K3PVK8</accession>
<reference evidence="3 4" key="1">
    <citation type="submission" date="2020-01" db="EMBL/GenBank/DDBJ databases">
        <title>Insect and environment-associated Actinomycetes.</title>
        <authorList>
            <person name="Currrie C."/>
            <person name="Chevrette M."/>
            <person name="Carlson C."/>
            <person name="Stubbendieck R."/>
            <person name="Wendt-Pienkowski E."/>
        </authorList>
    </citation>
    <scope>NUCLEOTIDE SEQUENCE [LARGE SCALE GENOMIC DNA]</scope>
    <source>
        <strain evidence="3 4">SID14163</strain>
    </source>
</reference>
<feature type="compositionally biased region" description="Gly residues" evidence="1">
    <location>
        <begin position="640"/>
        <end position="653"/>
    </location>
</feature>
<dbReference type="InterPro" id="IPR024983">
    <property type="entry name" value="CHAT_dom"/>
</dbReference>
<comment type="caution">
    <text evidence="3">The sequence shown here is derived from an EMBL/GenBank/DDBJ whole genome shotgun (WGS) entry which is preliminary data.</text>
</comment>
<name>A0A7K3PVK8_9ACTN</name>
<gene>
    <name evidence="3" type="ORF">G3I32_35195</name>
</gene>
<dbReference type="RefSeq" id="WP_164250006.1">
    <property type="nucleotide sequence ID" value="NZ_JAAGMA010000936.1"/>
</dbReference>
<sequence length="982" mass="105229">MTDRFDLESLMRSVKAVIGDRVWSTATGQVGTMVAEHAGTADAAAAFDLYYAHWRSMPGTDPRRPGFAGHLLQLVPLMRQSGPCCTLEQAQELAAAARTVRDPQWQAHIAGILALVVLHDTAATYADPELLEKAVEDLDAVAGLLPATDGTTAATAFRIGRAVARAEHARLRGGEGELDVSIEELTAARRELTDRPDDQAYLTCYIACLRVGRAYLGRDEKAVDRHVREQEIALARLPRRHPGRDSAESWLAVSRTMLRNLITQRTGRSWPGPRPRLDARNRPDPTDPYALMQTALEVIAGAADDGDREATAEAIGLLREALEQCEEGGEQWMRCAAQLATTHLFLSGLVRWEPKPLSHLSPAGREIIAHTDRAISLLRRVRRLAEGPAHPMWTGVGCLLAEALRSRSMMMPQFRTAAAARLGEESREIGLAALSGLAWNVLLQSGTGHAMEAGSRAMEETCLDVARWCVLDGELEDAVLALDSGRALMLHAAQVSATVPDMLRQLGQDGLAEEWRTAGPVPLEPEPGPFGGLEPMSALRPTGPDVRLRRRVLKVLAASPYRDRLLSTPAVAEISGALRTLGADALLYLVPTGDLVLPTRRSRTIPGAALIVGADGALRSVALPDLRLDAPELTAYQAVGGAGGDPRGRGGGSPRRDAGPVTAPEGGVPPRGAEALDRLCGWAWQSVMAPLAAEFRGSGDSHGARPGRSRVPSVVLVPLGALGAVPWHAAWRAGGQGRRYALEDLRVSYAPSARTLCEVAGRTPPEAGASGSPALVIGDPTGDLGYAGEEAEAIHRVFYPNGTYLDADTADATEVSARLAGLRGGVLHLACHARVDPGGRHSAYLDLAAGSSLAAEELIEGTARRIAPGLVCLAACWSNVSSRGYDEAYSLATAFLTAGAHTVLGTLWPVPDEETSLLMYMTHHYLRREALPPGQALRRAQLWMLDPQRRVPPEMPARLAVRARYIRPAHLVGWAGFTHQGW</sequence>
<dbReference type="Proteomes" id="UP000470446">
    <property type="component" value="Unassembled WGS sequence"/>
</dbReference>
<organism evidence="3 4">
    <name type="scientific">Streptomyces coelicoflavus</name>
    <dbReference type="NCBI Taxonomy" id="285562"/>
    <lineage>
        <taxon>Bacteria</taxon>
        <taxon>Bacillati</taxon>
        <taxon>Actinomycetota</taxon>
        <taxon>Actinomycetes</taxon>
        <taxon>Kitasatosporales</taxon>
        <taxon>Streptomycetaceae</taxon>
        <taxon>Streptomyces</taxon>
    </lineage>
</organism>
<proteinExistence type="predicted"/>
<dbReference type="Pfam" id="PF12770">
    <property type="entry name" value="CHAT"/>
    <property type="match status" value="1"/>
</dbReference>
<dbReference type="EMBL" id="JAAGMA010000936">
    <property type="protein sequence ID" value="NEB14016.1"/>
    <property type="molecule type" value="Genomic_DNA"/>
</dbReference>
<evidence type="ECO:0000313" key="4">
    <source>
        <dbReference type="Proteomes" id="UP000470446"/>
    </source>
</evidence>
<feature type="domain" description="CHAT" evidence="2">
    <location>
        <begin position="678"/>
        <end position="981"/>
    </location>
</feature>
<dbReference type="AlphaFoldDB" id="A0A7K3PVK8"/>
<feature type="region of interest" description="Disordered" evidence="1">
    <location>
        <begin position="637"/>
        <end position="670"/>
    </location>
</feature>
<protein>
    <submittedName>
        <fullName evidence="3">CHAT domain-containing protein</fullName>
    </submittedName>
</protein>